<gene>
    <name evidence="1" type="ORF">CJP16_14895</name>
</gene>
<organism evidence="1 2">
    <name type="scientific">Aeromonas sobria</name>
    <dbReference type="NCBI Taxonomy" id="646"/>
    <lineage>
        <taxon>Bacteria</taxon>
        <taxon>Pseudomonadati</taxon>
        <taxon>Pseudomonadota</taxon>
        <taxon>Gammaproteobacteria</taxon>
        <taxon>Aeromonadales</taxon>
        <taxon>Aeromonadaceae</taxon>
        <taxon>Aeromonas</taxon>
    </lineage>
</organism>
<dbReference type="EMBL" id="NQMM01000041">
    <property type="protein sequence ID" value="PKQ75399.1"/>
    <property type="molecule type" value="Genomic_DNA"/>
</dbReference>
<accession>A0A2N3ITZ6</accession>
<protein>
    <submittedName>
        <fullName evidence="1">Uncharacterized protein</fullName>
    </submittedName>
</protein>
<sequence>MEKSVKGGFSQHQGFDILNGIDVVQRLMACVMPMLNQRLTSIYSDLINQNNSYLNQINDQFIIPEISKLKSIAEFIQDVSEDMHHISKSNCLSIATLTNIQQRRIDLKQVFYTFITRLEGSINSLLFDPQSIANSYLIARYALSNYIVSLVLESIVSGNIDDESVQRLEQKVEKCFNELNDITWKLSNILENRKFANANEINNINSFYRWSYDYTAQNQLNNLHNQNYNIDNIKSNTLSYFDINFEKERLKEFVSARHEFIKTIRITKS</sequence>
<reference evidence="1 2" key="1">
    <citation type="journal article" date="2017" name="Front. Microbiol.">
        <title>Strong Genomic and Phenotypic Heterogeneity in the Aeromonas sobria Species Complex.</title>
        <authorList>
            <person name="Gauthier J."/>
            <person name="Vincent A.T."/>
            <person name="Charette S.J."/>
            <person name="Derome N."/>
        </authorList>
    </citation>
    <scope>NUCLEOTIDE SEQUENCE [LARGE SCALE GENOMIC DNA]</scope>
    <source>
        <strain evidence="1 2">TM18</strain>
    </source>
</reference>
<evidence type="ECO:0000313" key="2">
    <source>
        <dbReference type="Proteomes" id="UP000233467"/>
    </source>
</evidence>
<dbReference type="Proteomes" id="UP000233467">
    <property type="component" value="Unassembled WGS sequence"/>
</dbReference>
<comment type="caution">
    <text evidence="1">The sequence shown here is derived from an EMBL/GenBank/DDBJ whole genome shotgun (WGS) entry which is preliminary data.</text>
</comment>
<proteinExistence type="predicted"/>
<keyword evidence="2" id="KW-1185">Reference proteome</keyword>
<evidence type="ECO:0000313" key="1">
    <source>
        <dbReference type="EMBL" id="PKQ75399.1"/>
    </source>
</evidence>
<dbReference type="AlphaFoldDB" id="A0A2N3ITZ6"/>
<name>A0A2N3ITZ6_AERSO</name>